<dbReference type="SUPFAM" id="SSF50129">
    <property type="entry name" value="GroES-like"/>
    <property type="match status" value="1"/>
</dbReference>
<dbReference type="InterPro" id="IPR011032">
    <property type="entry name" value="GroES-like_sf"/>
</dbReference>
<evidence type="ECO:0000256" key="3">
    <source>
        <dbReference type="ARBA" id="ARBA00023002"/>
    </source>
</evidence>
<evidence type="ECO:0000313" key="7">
    <source>
        <dbReference type="Proteomes" id="UP001208570"/>
    </source>
</evidence>
<dbReference type="PANTHER" id="PTHR43401:SF2">
    <property type="entry name" value="L-THREONINE 3-DEHYDROGENASE"/>
    <property type="match status" value="1"/>
</dbReference>
<name>A0AAD9J6A0_9ANNE</name>
<dbReference type="InterPro" id="IPR050129">
    <property type="entry name" value="Zn_alcohol_dh"/>
</dbReference>
<dbReference type="InterPro" id="IPR036291">
    <property type="entry name" value="NAD(P)-bd_dom_sf"/>
</dbReference>
<keyword evidence="2 4" id="KW-0862">Zinc</keyword>
<evidence type="ECO:0000313" key="6">
    <source>
        <dbReference type="EMBL" id="KAK2146465.1"/>
    </source>
</evidence>
<dbReference type="SUPFAM" id="SSF51735">
    <property type="entry name" value="NAD(P)-binding Rossmann-fold domains"/>
    <property type="match status" value="1"/>
</dbReference>
<comment type="caution">
    <text evidence="6">The sequence shown here is derived from an EMBL/GenBank/DDBJ whole genome shotgun (WGS) entry which is preliminary data.</text>
</comment>
<dbReference type="PANTHER" id="PTHR43401">
    <property type="entry name" value="L-THREONINE 3-DEHYDROGENASE"/>
    <property type="match status" value="1"/>
</dbReference>
<comment type="cofactor">
    <cofactor evidence="4">
        <name>Zn(2+)</name>
        <dbReference type="ChEBI" id="CHEBI:29105"/>
    </cofactor>
</comment>
<dbReference type="AlphaFoldDB" id="A0AAD9J6A0"/>
<evidence type="ECO:0000256" key="2">
    <source>
        <dbReference type="ARBA" id="ARBA00022833"/>
    </source>
</evidence>
<evidence type="ECO:0000256" key="1">
    <source>
        <dbReference type="ARBA" id="ARBA00022723"/>
    </source>
</evidence>
<organism evidence="6 7">
    <name type="scientific">Paralvinella palmiformis</name>
    <dbReference type="NCBI Taxonomy" id="53620"/>
    <lineage>
        <taxon>Eukaryota</taxon>
        <taxon>Metazoa</taxon>
        <taxon>Spiralia</taxon>
        <taxon>Lophotrochozoa</taxon>
        <taxon>Annelida</taxon>
        <taxon>Polychaeta</taxon>
        <taxon>Sedentaria</taxon>
        <taxon>Canalipalpata</taxon>
        <taxon>Terebellida</taxon>
        <taxon>Terebelliformia</taxon>
        <taxon>Alvinellidae</taxon>
        <taxon>Paralvinella</taxon>
    </lineage>
</organism>
<proteinExistence type="inferred from homology"/>
<accession>A0AAD9J6A0</accession>
<dbReference type="Pfam" id="PF00107">
    <property type="entry name" value="ADH_zinc_N"/>
    <property type="match status" value="1"/>
</dbReference>
<reference evidence="6" key="1">
    <citation type="journal article" date="2023" name="Mol. Biol. Evol.">
        <title>Third-Generation Sequencing Reveals the Adaptive Role of the Epigenome in Three Deep-Sea Polychaetes.</title>
        <authorList>
            <person name="Perez M."/>
            <person name="Aroh O."/>
            <person name="Sun Y."/>
            <person name="Lan Y."/>
            <person name="Juniper S.K."/>
            <person name="Young C.R."/>
            <person name="Angers B."/>
            <person name="Qian P.Y."/>
        </authorList>
    </citation>
    <scope>NUCLEOTIDE SEQUENCE</scope>
    <source>
        <strain evidence="6">P08H-3</strain>
    </source>
</reference>
<dbReference type="GO" id="GO:0016491">
    <property type="term" value="F:oxidoreductase activity"/>
    <property type="evidence" value="ECO:0007669"/>
    <property type="project" value="UniProtKB-KW"/>
</dbReference>
<evidence type="ECO:0000259" key="5">
    <source>
        <dbReference type="SMART" id="SM00829"/>
    </source>
</evidence>
<dbReference type="Proteomes" id="UP001208570">
    <property type="component" value="Unassembled WGS sequence"/>
</dbReference>
<dbReference type="InterPro" id="IPR013154">
    <property type="entry name" value="ADH-like_N"/>
</dbReference>
<sequence>MILLSRPSSDVVFSADSEHDSKMQSAHIVEPGRPLELKSHPIPEVPDEGLLIKTLYAGVCHSDIHFIDDEIDIGNGNVFRRRDIPGKVCGVCGENNNISKGGACAGGSPYEGVVLGHEICGTIMAVGSKVPDRCRLKPGDTVIVYPWRGCRGCEACTMGSGNLCENNPGGREDVGQGHHGGGYSTHVAIPEWDLAVKLPKNISPDVGCMLPCSVLTSYSALLKVRPNLDLAVRMRGSANLLVIGAGGLGFWTIVLVKSLFCDKNVTIVVADISQDKLTEASNIGADDAVLWNPDDDIQTLVTKTTVSGYNKIDAAIDYVGLPKTCDVGIQCLHNGGAMVTVGLRGGAISLSLPLIISKSLSIHGIRIGPREGLQQLVDLFSVQDLQTVPPIEYYKLEEVNIALDKLRDGQIKARAVIKFVD</sequence>
<dbReference type="Gene3D" id="3.40.50.720">
    <property type="entry name" value="NAD(P)-binding Rossmann-like Domain"/>
    <property type="match status" value="1"/>
</dbReference>
<comment type="similarity">
    <text evidence="4">Belongs to the zinc-containing alcohol dehydrogenase family.</text>
</comment>
<keyword evidence="7" id="KW-1185">Reference proteome</keyword>
<dbReference type="EMBL" id="JAODUP010000606">
    <property type="protein sequence ID" value="KAK2146465.1"/>
    <property type="molecule type" value="Genomic_DNA"/>
</dbReference>
<dbReference type="InterPro" id="IPR002328">
    <property type="entry name" value="ADH_Zn_CS"/>
</dbReference>
<dbReference type="Gene3D" id="3.90.180.10">
    <property type="entry name" value="Medium-chain alcohol dehydrogenases, catalytic domain"/>
    <property type="match status" value="2"/>
</dbReference>
<dbReference type="InterPro" id="IPR013149">
    <property type="entry name" value="ADH-like_C"/>
</dbReference>
<gene>
    <name evidence="6" type="ORF">LSH36_606g04049</name>
</gene>
<keyword evidence="1 4" id="KW-0479">Metal-binding</keyword>
<feature type="domain" description="Enoyl reductase (ER)" evidence="5">
    <location>
        <begin position="32"/>
        <end position="417"/>
    </location>
</feature>
<evidence type="ECO:0000256" key="4">
    <source>
        <dbReference type="RuleBase" id="RU361277"/>
    </source>
</evidence>
<dbReference type="Pfam" id="PF08240">
    <property type="entry name" value="ADH_N"/>
    <property type="match status" value="1"/>
</dbReference>
<dbReference type="PROSITE" id="PS00059">
    <property type="entry name" value="ADH_ZINC"/>
    <property type="match status" value="1"/>
</dbReference>
<protein>
    <recommendedName>
        <fullName evidence="5">Enoyl reductase (ER) domain-containing protein</fullName>
    </recommendedName>
</protein>
<dbReference type="SMART" id="SM00829">
    <property type="entry name" value="PKS_ER"/>
    <property type="match status" value="1"/>
</dbReference>
<dbReference type="InterPro" id="IPR020843">
    <property type="entry name" value="ER"/>
</dbReference>
<dbReference type="GO" id="GO:0008270">
    <property type="term" value="F:zinc ion binding"/>
    <property type="evidence" value="ECO:0007669"/>
    <property type="project" value="InterPro"/>
</dbReference>
<keyword evidence="3" id="KW-0560">Oxidoreductase</keyword>